<sequence>MDKTKIEAIDVLDRIIIGRVDPHIYAFTTNTVPNYLKVGDTYRPVSQRLNEWRAFFPDLEKQYENKAIIDGEIYFRDYAIHQYLENDLNKKRLKPEELEDGIYYSREFFKETEIEDINNAIKDIKENYHANLGKYEYYSSNSRLPERYHYQRGENWILRPNQAMTVKNFRNAINNGRKNLLIYAVMRFGKSFTSLCCALEMDAKTVLIVSAKADVKDEWKKTVEEAGNFSDYVFLEAYDLSSNENVIKENRNRNKKLVIFLTLQDLQGSEIKDKHKEVLNELIDLLIIDETHFGARAQSYGKILKNAGYDKADEGNINKLEDENVDVAEAEIEIKKLNAKIRLHLSGTPYRILMGSEFEKEDIISFVQFSDIVKEQEEWDKNNLNNDDINEWDNPYYGFPQMVRFAFNPNKSSRDKMEALKRSGVTFAFSKLFEPESIKKDTVNNGHKKFINETEILDLLQVIDGSKEDENLLSFLDYDKIKDGNMCRHMVMVLPYCASCDAMEELLSTKKYDFKNLGEYEIINISGVDAKSSYKKPSDIKNKIKECENLNKKTITLTVNRMLTGSTVEQWDTMLYFKDTSSPQEYDQAIFRLQNQYVRTLSSTNGVIKENLKPQTLLVDFDPDRLFKMQEQKSLIYNVNTEENGNSKLKERIAEELRISPVIMMNHNKIKEVDATNILEAISEYNNKRSVSDEVLDIPIDFSILKDDDIRKAIEQQAQFNSKQGLTIVPNQGEGDELDIDEPVDEAKKSEQKHDKPENNEYIEEKSDKELEKLEGQIKTYYQRILFFSFLTRDKVASLDDILSVLERDENIRLSKNLFLDKTIIEKISKSMDPFKRSRLDYKIQNISMLAYDESIEPIERAMTSIKKFKRMSESEVITPFKVCDEMVGLLPEEGLKEIVSNQDNLLDIASKSGEYAVALYKRLTSELGYSHEDVKDIIYSIPTSSIAYEFTRRFYEILELNVENIATMFNAYDLIEVKNDKDEVDYEKISGILKQNKKFSNITLQDEVKVGDKKVNFAAVIGNPPYQENNSSRNRDDSIYNLFMELGYSISNICVFVTPARFLNNVGSTPTIWNNKMLNDQHFKVERYATKSTNIFENVDIKGGVAITSRNKNIIYEPIEMFISSNILREIYEKVKIKSNNFEDNISSLMYVQNKFNLKNVFDDFPKLENIIKKEKRITSSAFKDYKELFKEHKFNNSVQIYGRISNERTYMWMDKKYLEPHDNFEFYKVFVPAANGSGALGEVLSTPVIGYPVIGYPVIGYTQTFISLGKFNTEQEAEALLKYIKSKFARLMLGLKKTTQNNKTKETWSKIPMQDFTEKSDIDWTKSIGEIDEQLFDKYNLSIEEREHIKKSIKDM</sequence>
<dbReference type="InterPro" id="IPR029063">
    <property type="entry name" value="SAM-dependent_MTases_sf"/>
</dbReference>
<dbReference type="Proteomes" id="UP000290942">
    <property type="component" value="Chromosome"/>
</dbReference>
<dbReference type="Pfam" id="PF07669">
    <property type="entry name" value="Eco57I"/>
    <property type="match status" value="1"/>
</dbReference>
<proteinExistence type="predicted"/>
<evidence type="ECO:0000313" key="4">
    <source>
        <dbReference type="Proteomes" id="UP000290942"/>
    </source>
</evidence>
<dbReference type="GO" id="GO:0003677">
    <property type="term" value="F:DNA binding"/>
    <property type="evidence" value="ECO:0007669"/>
    <property type="project" value="InterPro"/>
</dbReference>
<dbReference type="InterPro" id="IPR027417">
    <property type="entry name" value="P-loop_NTPase"/>
</dbReference>
<gene>
    <name evidence="3" type="ORF">NCTC10122_00470</name>
</gene>
<evidence type="ECO:0000259" key="2">
    <source>
        <dbReference type="SMART" id="SM00487"/>
    </source>
</evidence>
<dbReference type="REBASE" id="298475">
    <property type="entry name" value="Mbo10122ORF470P"/>
</dbReference>
<dbReference type="GO" id="GO:0016787">
    <property type="term" value="F:hydrolase activity"/>
    <property type="evidence" value="ECO:0007669"/>
    <property type="project" value="InterPro"/>
</dbReference>
<keyword evidence="3" id="KW-0489">Methyltransferase</keyword>
<accession>A0A449A9B4</accession>
<dbReference type="SUPFAM" id="SSF52540">
    <property type="entry name" value="P-loop containing nucleoside triphosphate hydrolases"/>
    <property type="match status" value="1"/>
</dbReference>
<organism evidence="3 4">
    <name type="scientific">Mycoplasmopsis bovigenitalium</name>
    <dbReference type="NCBI Taxonomy" id="2112"/>
    <lineage>
        <taxon>Bacteria</taxon>
        <taxon>Bacillati</taxon>
        <taxon>Mycoplasmatota</taxon>
        <taxon>Mycoplasmoidales</taxon>
        <taxon>Metamycoplasmataceae</taxon>
        <taxon>Mycoplasmopsis</taxon>
    </lineage>
</organism>
<dbReference type="Gene3D" id="3.40.50.150">
    <property type="entry name" value="Vaccinia Virus protein VP39"/>
    <property type="match status" value="1"/>
</dbReference>
<keyword evidence="3" id="KW-0808">Transferase</keyword>
<dbReference type="InterPro" id="IPR006935">
    <property type="entry name" value="Helicase/UvrB_N"/>
</dbReference>
<dbReference type="SUPFAM" id="SSF53335">
    <property type="entry name" value="S-adenosyl-L-methionine-dependent methyltransferases"/>
    <property type="match status" value="1"/>
</dbReference>
<feature type="domain" description="Helicase ATP-binding" evidence="2">
    <location>
        <begin position="154"/>
        <end position="379"/>
    </location>
</feature>
<dbReference type="SMART" id="SM00487">
    <property type="entry name" value="DEXDc"/>
    <property type="match status" value="1"/>
</dbReference>
<dbReference type="RefSeq" id="WP_129687755.1">
    <property type="nucleotide sequence ID" value="NZ_LR214970.1"/>
</dbReference>
<dbReference type="Gene3D" id="3.40.50.300">
    <property type="entry name" value="P-loop containing nucleotide triphosphate hydrolases"/>
    <property type="match status" value="1"/>
</dbReference>
<dbReference type="Pfam" id="PF04851">
    <property type="entry name" value="ResIII"/>
    <property type="match status" value="1"/>
</dbReference>
<dbReference type="EMBL" id="LR214970">
    <property type="protein sequence ID" value="VEU60867.1"/>
    <property type="molecule type" value="Genomic_DNA"/>
</dbReference>
<dbReference type="InterPro" id="IPR014001">
    <property type="entry name" value="Helicase_ATP-bd"/>
</dbReference>
<evidence type="ECO:0000313" key="3">
    <source>
        <dbReference type="EMBL" id="VEU60867.1"/>
    </source>
</evidence>
<name>A0A449A9B4_9BACT</name>
<dbReference type="GO" id="GO:0032259">
    <property type="term" value="P:methylation"/>
    <property type="evidence" value="ECO:0007669"/>
    <property type="project" value="UniProtKB-KW"/>
</dbReference>
<dbReference type="InterPro" id="IPR011639">
    <property type="entry name" value="MethylTrfase_TaqI-like_dom"/>
</dbReference>
<dbReference type="GO" id="GO:0006304">
    <property type="term" value="P:DNA modification"/>
    <property type="evidence" value="ECO:0007669"/>
    <property type="project" value="InterPro"/>
</dbReference>
<protein>
    <submittedName>
        <fullName evidence="3">Eco57I restriction-modification methylase</fullName>
    </submittedName>
</protein>
<dbReference type="GO" id="GO:0005524">
    <property type="term" value="F:ATP binding"/>
    <property type="evidence" value="ECO:0007669"/>
    <property type="project" value="InterPro"/>
</dbReference>
<evidence type="ECO:0000256" key="1">
    <source>
        <dbReference type="SAM" id="MobiDB-lite"/>
    </source>
</evidence>
<feature type="region of interest" description="Disordered" evidence="1">
    <location>
        <begin position="745"/>
        <end position="768"/>
    </location>
</feature>
<reference evidence="3 4" key="1">
    <citation type="submission" date="2019-01" db="EMBL/GenBank/DDBJ databases">
        <authorList>
            <consortium name="Pathogen Informatics"/>
        </authorList>
    </citation>
    <scope>NUCLEOTIDE SEQUENCE [LARGE SCALE GENOMIC DNA]</scope>
    <source>
        <strain evidence="3 4">NCTC10122</strain>
    </source>
</reference>
<dbReference type="GO" id="GO:0009007">
    <property type="term" value="F:site-specific DNA-methyltransferase (adenine-specific) activity"/>
    <property type="evidence" value="ECO:0007669"/>
    <property type="project" value="UniProtKB-EC"/>
</dbReference>